<evidence type="ECO:0000256" key="5">
    <source>
        <dbReference type="ARBA" id="ARBA00022989"/>
    </source>
</evidence>
<dbReference type="InterPro" id="IPR010290">
    <property type="entry name" value="TM_effector"/>
</dbReference>
<dbReference type="InterPro" id="IPR036259">
    <property type="entry name" value="MFS_trans_sf"/>
</dbReference>
<evidence type="ECO:0000256" key="3">
    <source>
        <dbReference type="ARBA" id="ARBA00022475"/>
    </source>
</evidence>
<dbReference type="Proteomes" id="UP000294543">
    <property type="component" value="Unassembled WGS sequence"/>
</dbReference>
<feature type="domain" description="Major facilitator superfamily (MFS) profile" evidence="8">
    <location>
        <begin position="194"/>
        <end position="403"/>
    </location>
</feature>
<evidence type="ECO:0000256" key="1">
    <source>
        <dbReference type="ARBA" id="ARBA00004651"/>
    </source>
</evidence>
<feature type="transmembrane region" description="Helical" evidence="7">
    <location>
        <begin position="248"/>
        <end position="266"/>
    </location>
</feature>
<feature type="transmembrane region" description="Helical" evidence="7">
    <location>
        <begin position="69"/>
        <end position="91"/>
    </location>
</feature>
<comment type="subcellular location">
    <subcellularLocation>
        <location evidence="1">Cell membrane</location>
        <topology evidence="1">Multi-pass membrane protein</topology>
    </subcellularLocation>
</comment>
<dbReference type="PANTHER" id="PTHR23513:SF6">
    <property type="entry name" value="MAJOR FACILITATOR SUPERFAMILY ASSOCIATED DOMAIN-CONTAINING PROTEIN"/>
    <property type="match status" value="1"/>
</dbReference>
<dbReference type="RefSeq" id="WP_132515663.1">
    <property type="nucleotide sequence ID" value="NZ_SMKP01000144.1"/>
</dbReference>
<evidence type="ECO:0000259" key="8">
    <source>
        <dbReference type="PROSITE" id="PS50850"/>
    </source>
</evidence>
<evidence type="ECO:0000256" key="4">
    <source>
        <dbReference type="ARBA" id="ARBA00022692"/>
    </source>
</evidence>
<keyword evidence="10" id="KW-1185">Reference proteome</keyword>
<evidence type="ECO:0000313" key="10">
    <source>
        <dbReference type="Proteomes" id="UP000294543"/>
    </source>
</evidence>
<feature type="transmembrane region" description="Helical" evidence="7">
    <location>
        <begin position="299"/>
        <end position="320"/>
    </location>
</feature>
<keyword evidence="5 7" id="KW-1133">Transmembrane helix</keyword>
<dbReference type="InterPro" id="IPR020846">
    <property type="entry name" value="MFS_dom"/>
</dbReference>
<keyword evidence="6 7" id="KW-0472">Membrane</keyword>
<dbReference type="EMBL" id="SMKP01000144">
    <property type="protein sequence ID" value="TDD14606.1"/>
    <property type="molecule type" value="Genomic_DNA"/>
</dbReference>
<dbReference type="SUPFAM" id="SSF103473">
    <property type="entry name" value="MFS general substrate transporter"/>
    <property type="match status" value="1"/>
</dbReference>
<accession>A0A4V6PCX6</accession>
<protein>
    <submittedName>
        <fullName evidence="9">MFS transporter</fullName>
    </submittedName>
</protein>
<sequence>MGKGFLPLWLSSTISNFGDGMRYVALPLLAYHISSEPVDISLVAILSSLPWILGGTFVGVLVDRVNRRIAVFVANIARVVPLTLLVIAVLTGQAQMWHVYVLAFTLPIFEAVVDTASVPLIQQAVPDKGLEKANARFYIGRILSQDVLGSPAAGFLFAFSAAAPFIIDGFTFVVAALLIFLVPPAPAPPRTGQRLLAAAKEGVRVTLSTPVLRQITLMAAVVNFMLMAGAAILVIYAKEDLRLTDPQFGMLFTVAAVGSVMGGVLAPKLVHRFGTPVVLVFSVALQGAARLLFGLADGLIAAYIAYFCAGVAAFVWHVAANAYRQRTTDNSTLGRVMATSFSLSHAAAALGAVAAGLTAELFGARPVMIGGGIGVLLCAAVSSAVLLRDKSGVAGEVTSKGAS</sequence>
<dbReference type="GO" id="GO:0022857">
    <property type="term" value="F:transmembrane transporter activity"/>
    <property type="evidence" value="ECO:0007669"/>
    <property type="project" value="InterPro"/>
</dbReference>
<gene>
    <name evidence="9" type="ORF">E1294_37160</name>
</gene>
<feature type="transmembrane region" description="Helical" evidence="7">
    <location>
        <begin position="215"/>
        <end position="236"/>
    </location>
</feature>
<comment type="caution">
    <text evidence="9">The sequence shown here is derived from an EMBL/GenBank/DDBJ whole genome shotgun (WGS) entry which is preliminary data.</text>
</comment>
<organism evidence="9 10">
    <name type="scientific">Nonomuraea diastatica</name>
    <dbReference type="NCBI Taxonomy" id="1848329"/>
    <lineage>
        <taxon>Bacteria</taxon>
        <taxon>Bacillati</taxon>
        <taxon>Actinomycetota</taxon>
        <taxon>Actinomycetes</taxon>
        <taxon>Streptosporangiales</taxon>
        <taxon>Streptosporangiaceae</taxon>
        <taxon>Nonomuraea</taxon>
    </lineage>
</organism>
<dbReference type="Pfam" id="PF05977">
    <property type="entry name" value="MFS_3"/>
    <property type="match status" value="1"/>
</dbReference>
<evidence type="ECO:0000313" key="9">
    <source>
        <dbReference type="EMBL" id="TDD14606.1"/>
    </source>
</evidence>
<feature type="transmembrane region" description="Helical" evidence="7">
    <location>
        <begin position="332"/>
        <end position="355"/>
    </location>
</feature>
<dbReference type="GO" id="GO:0005886">
    <property type="term" value="C:plasma membrane"/>
    <property type="evidence" value="ECO:0007669"/>
    <property type="project" value="UniProtKB-SubCell"/>
</dbReference>
<feature type="transmembrane region" description="Helical" evidence="7">
    <location>
        <begin position="273"/>
        <end position="293"/>
    </location>
</feature>
<proteinExistence type="predicted"/>
<keyword evidence="3" id="KW-1003">Cell membrane</keyword>
<evidence type="ECO:0000256" key="7">
    <source>
        <dbReference type="SAM" id="Phobius"/>
    </source>
</evidence>
<dbReference type="AlphaFoldDB" id="A0A4V6PCX6"/>
<keyword evidence="4 7" id="KW-0812">Transmembrane</keyword>
<evidence type="ECO:0000256" key="6">
    <source>
        <dbReference type="ARBA" id="ARBA00023136"/>
    </source>
</evidence>
<name>A0A4V6PCX6_9ACTN</name>
<dbReference type="OrthoDB" id="145388at2"/>
<reference evidence="9 10" key="1">
    <citation type="submission" date="2019-03" db="EMBL/GenBank/DDBJ databases">
        <title>Draft genome sequences of novel Actinobacteria.</title>
        <authorList>
            <person name="Sahin N."/>
            <person name="Ay H."/>
            <person name="Saygin H."/>
        </authorList>
    </citation>
    <scope>NUCLEOTIDE SEQUENCE [LARGE SCALE GENOMIC DNA]</scope>
    <source>
        <strain evidence="9 10">KC712</strain>
    </source>
</reference>
<feature type="transmembrane region" description="Helical" evidence="7">
    <location>
        <begin position="165"/>
        <end position="185"/>
    </location>
</feature>
<dbReference type="Gene3D" id="1.20.1250.20">
    <property type="entry name" value="MFS general substrate transporter like domains"/>
    <property type="match status" value="1"/>
</dbReference>
<dbReference type="CDD" id="cd06173">
    <property type="entry name" value="MFS_MefA_like"/>
    <property type="match status" value="1"/>
</dbReference>
<dbReference type="PROSITE" id="PS50850">
    <property type="entry name" value="MFS"/>
    <property type="match status" value="1"/>
</dbReference>
<feature type="transmembrane region" description="Helical" evidence="7">
    <location>
        <begin position="40"/>
        <end position="62"/>
    </location>
</feature>
<keyword evidence="2" id="KW-0813">Transport</keyword>
<feature type="transmembrane region" description="Helical" evidence="7">
    <location>
        <begin position="367"/>
        <end position="387"/>
    </location>
</feature>
<dbReference type="PANTHER" id="PTHR23513">
    <property type="entry name" value="INTEGRAL MEMBRANE EFFLUX PROTEIN-RELATED"/>
    <property type="match status" value="1"/>
</dbReference>
<evidence type="ECO:0000256" key="2">
    <source>
        <dbReference type="ARBA" id="ARBA00022448"/>
    </source>
</evidence>